<accession>A0AAD7CKK6</accession>
<sequence>MHRLILLGATESHRDSVQSNVTATASATFARRSQPRLSRKPSNQLSPLSLRPHVLARNRIRSWQTPYGCHVIRSLSQSFPAALVERWQDVLAQSVEESTRAGYGAGLLRFNHFCDLHRIPEVDRMPASEALLSMFVSSYGAGRVAAGTVSTWLAGLQLWHAVNLAPWDGASLLARTRKGVAKLAPSSSVRPPRDPVTENHMHELRSVLDLTNSRDSAVWAVACVAWRGCCRLGELLCNSDSTFDPSRHVERGCKVKRGHAENGHQFITFKIPWSKTRRSLGDWISLTQTADDVDAISAFEHHLFVNSTVPTTAPLFAFCTAEGWSKSTRFQTVSRVCFDADAIGLKFGFSEGAM</sequence>
<dbReference type="AlphaFoldDB" id="A0AAD7CKK6"/>
<keyword evidence="1" id="KW-0238">DNA-binding</keyword>
<evidence type="ECO:0000313" key="2">
    <source>
        <dbReference type="EMBL" id="KAJ7651136.1"/>
    </source>
</evidence>
<keyword evidence="3" id="KW-1185">Reference proteome</keyword>
<dbReference type="PANTHER" id="PTHR34605:SF3">
    <property type="entry name" value="P CELL-TYPE AGGLUTINATION PROTEIN MAP4-LIKE-RELATED"/>
    <property type="match status" value="1"/>
</dbReference>
<proteinExistence type="predicted"/>
<evidence type="ECO:0000313" key="3">
    <source>
        <dbReference type="Proteomes" id="UP001221142"/>
    </source>
</evidence>
<reference evidence="2" key="1">
    <citation type="submission" date="2023-03" db="EMBL/GenBank/DDBJ databases">
        <title>Massive genome expansion in bonnet fungi (Mycena s.s.) driven by repeated elements and novel gene families across ecological guilds.</title>
        <authorList>
            <consortium name="Lawrence Berkeley National Laboratory"/>
            <person name="Harder C.B."/>
            <person name="Miyauchi S."/>
            <person name="Viragh M."/>
            <person name="Kuo A."/>
            <person name="Thoen E."/>
            <person name="Andreopoulos B."/>
            <person name="Lu D."/>
            <person name="Skrede I."/>
            <person name="Drula E."/>
            <person name="Henrissat B."/>
            <person name="Morin E."/>
            <person name="Kohler A."/>
            <person name="Barry K."/>
            <person name="LaButti K."/>
            <person name="Morin E."/>
            <person name="Salamov A."/>
            <person name="Lipzen A."/>
            <person name="Mereny Z."/>
            <person name="Hegedus B."/>
            <person name="Baldrian P."/>
            <person name="Stursova M."/>
            <person name="Weitz H."/>
            <person name="Taylor A."/>
            <person name="Grigoriev I.V."/>
            <person name="Nagy L.G."/>
            <person name="Martin F."/>
            <person name="Kauserud H."/>
        </authorList>
    </citation>
    <scope>NUCLEOTIDE SEQUENCE</scope>
    <source>
        <strain evidence="2">9284</strain>
    </source>
</reference>
<organism evidence="2 3">
    <name type="scientific">Roridomyces roridus</name>
    <dbReference type="NCBI Taxonomy" id="1738132"/>
    <lineage>
        <taxon>Eukaryota</taxon>
        <taxon>Fungi</taxon>
        <taxon>Dikarya</taxon>
        <taxon>Basidiomycota</taxon>
        <taxon>Agaricomycotina</taxon>
        <taxon>Agaricomycetes</taxon>
        <taxon>Agaricomycetidae</taxon>
        <taxon>Agaricales</taxon>
        <taxon>Marasmiineae</taxon>
        <taxon>Mycenaceae</taxon>
        <taxon>Roridomyces</taxon>
    </lineage>
</organism>
<dbReference type="PANTHER" id="PTHR34605">
    <property type="entry name" value="PHAGE_INTEGRASE DOMAIN-CONTAINING PROTEIN"/>
    <property type="match status" value="1"/>
</dbReference>
<gene>
    <name evidence="2" type="ORF">FB45DRAFT_889763</name>
</gene>
<dbReference type="Proteomes" id="UP001221142">
    <property type="component" value="Unassembled WGS sequence"/>
</dbReference>
<evidence type="ECO:0000256" key="1">
    <source>
        <dbReference type="ARBA" id="ARBA00023125"/>
    </source>
</evidence>
<comment type="caution">
    <text evidence="2">The sequence shown here is derived from an EMBL/GenBank/DDBJ whole genome shotgun (WGS) entry which is preliminary data.</text>
</comment>
<name>A0AAD7CKK6_9AGAR</name>
<dbReference type="InterPro" id="IPR010998">
    <property type="entry name" value="Integrase_recombinase_N"/>
</dbReference>
<dbReference type="GO" id="GO:0003677">
    <property type="term" value="F:DNA binding"/>
    <property type="evidence" value="ECO:0007669"/>
    <property type="project" value="UniProtKB-KW"/>
</dbReference>
<dbReference type="EMBL" id="JARKIF010000001">
    <property type="protein sequence ID" value="KAJ7651136.1"/>
    <property type="molecule type" value="Genomic_DNA"/>
</dbReference>
<dbReference type="SUPFAM" id="SSF47823">
    <property type="entry name" value="lambda integrase-like, N-terminal domain"/>
    <property type="match status" value="1"/>
</dbReference>
<dbReference type="InterPro" id="IPR052925">
    <property type="entry name" value="Phage_Integrase-like_Recomb"/>
</dbReference>
<protein>
    <submittedName>
        <fullName evidence="2">Uncharacterized protein</fullName>
    </submittedName>
</protein>
<dbReference type="Gene3D" id="1.10.150.130">
    <property type="match status" value="1"/>
</dbReference>